<dbReference type="InterPro" id="IPR026891">
    <property type="entry name" value="Fn3-like"/>
</dbReference>
<dbReference type="InterPro" id="IPR013783">
    <property type="entry name" value="Ig-like_fold"/>
</dbReference>
<evidence type="ECO:0000259" key="4">
    <source>
        <dbReference type="SMART" id="SM01217"/>
    </source>
</evidence>
<name>A0A2T0QAM7_9ACTN</name>
<dbReference type="InterPro" id="IPR001764">
    <property type="entry name" value="Glyco_hydro_3_N"/>
</dbReference>
<dbReference type="EMBL" id="PVZC01000002">
    <property type="protein sequence ID" value="PRY00897.1"/>
    <property type="molecule type" value="Genomic_DNA"/>
</dbReference>
<dbReference type="Gene3D" id="3.40.50.1700">
    <property type="entry name" value="Glycoside hydrolase family 3 C-terminal domain"/>
    <property type="match status" value="1"/>
</dbReference>
<comment type="similarity">
    <text evidence="1">Belongs to the glycosyl hydrolase 3 family.</text>
</comment>
<proteinExistence type="inferred from homology"/>
<comment type="caution">
    <text evidence="5">The sequence shown here is derived from an EMBL/GenBank/DDBJ whole genome shotgun (WGS) entry which is preliminary data.</text>
</comment>
<dbReference type="Gene3D" id="2.60.40.10">
    <property type="entry name" value="Immunoglobulins"/>
    <property type="match status" value="1"/>
</dbReference>
<dbReference type="SUPFAM" id="SSF52279">
    <property type="entry name" value="Beta-D-glucan exohydrolase, C-terminal domain"/>
    <property type="match status" value="1"/>
</dbReference>
<dbReference type="SMART" id="SM01217">
    <property type="entry name" value="Fn3_like"/>
    <property type="match status" value="1"/>
</dbReference>
<dbReference type="GO" id="GO:0005975">
    <property type="term" value="P:carbohydrate metabolic process"/>
    <property type="evidence" value="ECO:0007669"/>
    <property type="project" value="InterPro"/>
</dbReference>
<feature type="region of interest" description="Disordered" evidence="3">
    <location>
        <begin position="1"/>
        <end position="24"/>
    </location>
</feature>
<gene>
    <name evidence="5" type="ORF">CLV72_102529</name>
</gene>
<dbReference type="InterPro" id="IPR050288">
    <property type="entry name" value="Cellulose_deg_GH3"/>
</dbReference>
<dbReference type="GO" id="GO:0004553">
    <property type="term" value="F:hydrolase activity, hydrolyzing O-glycosyl compounds"/>
    <property type="evidence" value="ECO:0007669"/>
    <property type="project" value="InterPro"/>
</dbReference>
<dbReference type="Pfam" id="PF01915">
    <property type="entry name" value="Glyco_hydro_3_C"/>
    <property type="match status" value="1"/>
</dbReference>
<dbReference type="AlphaFoldDB" id="A0A2T0QAM7"/>
<dbReference type="PANTHER" id="PTHR42715">
    <property type="entry name" value="BETA-GLUCOSIDASE"/>
    <property type="match status" value="1"/>
</dbReference>
<keyword evidence="2" id="KW-0378">Hydrolase</keyword>
<dbReference type="InterPro" id="IPR036881">
    <property type="entry name" value="Glyco_hydro_3_C_sf"/>
</dbReference>
<evidence type="ECO:0000313" key="5">
    <source>
        <dbReference type="EMBL" id="PRY00897.1"/>
    </source>
</evidence>
<evidence type="ECO:0000256" key="2">
    <source>
        <dbReference type="ARBA" id="ARBA00022801"/>
    </source>
</evidence>
<dbReference type="InterPro" id="IPR002772">
    <property type="entry name" value="Glyco_hydro_3_C"/>
</dbReference>
<dbReference type="Proteomes" id="UP000237846">
    <property type="component" value="Unassembled WGS sequence"/>
</dbReference>
<dbReference type="InterPro" id="IPR036962">
    <property type="entry name" value="Glyco_hydro_3_N_sf"/>
</dbReference>
<sequence>MTDAPERADTPMGTMAGGPWQDPSLPTAQRVADLMSRMTLREKVQQLIGFWAAPAAEGETVAPMQDSFSADVPSLDLVSADGLGHLTRVFGTAPVRPAEGIVRLAALQRDIAAANRFGIPAIAHEECLTGLAAHAATVFPTPLAWGATFDPELVEEMSSAIAASMRALGVHQGLAPVLDVTRDYRWGRTEETIGEDPQLVGVLGSAYVRGLERGGIVATLKHFAGYSTSRAGRNHAPAALGPRELNDVIVEPFVMALRTGGARSVMNSYADLDGVPAAADERLLTDRLRGELGFTGVLVSDYYAISFLETTHGVAGSPGEAAALALRAGIDVELPTVRCYGEPLLEMVYSGAVPEELVDRSVHRVLTQKCELGLLDADWAERLDLLAEAAASAEAPIDLDSPASRAVARRLAERSVVLAANDGVLPLSAELRRVAVVGPLGDDPLGMLGCYTFPIHVGRRHPEMPMGVEIPGLAERLAAELPGAELRVEFGCPVIEAPESTDREEVDRGIAAAVAAAREAEVCVLAVGDRAGMFGRGTSGEGCDAESLELPGRQRELAEAVLATGTPTVLVLLSGRPYALGGLAERAAAVVAAFFPGEEGAAAIAGVLTGRVEPSGRLPVSIPRTPGSQPATYLHAPLAGRSDVSSVDPTPLYPFGHGLGWTSFAFTDLALETASGAGVREPGESGVAVPTDGSVVVSCTVTNTGGRAGGELVQLYLSDPVASVVRPVRWLAGWTRVHLEPGASARVRFTVHADRTSFTDPRLRRVVEPGRIDVALGRSSGELPLTGSFRLRGPVREPGPDRVLDVPVEVVAG</sequence>
<accession>A0A2T0QAM7</accession>
<dbReference type="PANTHER" id="PTHR42715:SF10">
    <property type="entry name" value="BETA-GLUCOSIDASE"/>
    <property type="match status" value="1"/>
</dbReference>
<dbReference type="Pfam" id="PF14310">
    <property type="entry name" value="Fn3-like"/>
    <property type="match status" value="1"/>
</dbReference>
<dbReference type="InterPro" id="IPR017853">
    <property type="entry name" value="GH"/>
</dbReference>
<dbReference type="Pfam" id="PF00933">
    <property type="entry name" value="Glyco_hydro_3"/>
    <property type="match status" value="1"/>
</dbReference>
<reference evidence="5 6" key="1">
    <citation type="submission" date="2018-03" db="EMBL/GenBank/DDBJ databases">
        <title>Genomic Encyclopedia of Archaeal and Bacterial Type Strains, Phase II (KMG-II): from individual species to whole genera.</title>
        <authorList>
            <person name="Goeker M."/>
        </authorList>
    </citation>
    <scope>NUCLEOTIDE SEQUENCE [LARGE SCALE GENOMIC DNA]</scope>
    <source>
        <strain evidence="5 6">DSM 45601</strain>
    </source>
</reference>
<keyword evidence="6" id="KW-1185">Reference proteome</keyword>
<dbReference type="Gene3D" id="3.20.20.300">
    <property type="entry name" value="Glycoside hydrolase, family 3, N-terminal domain"/>
    <property type="match status" value="1"/>
</dbReference>
<dbReference type="SUPFAM" id="SSF51445">
    <property type="entry name" value="(Trans)glycosidases"/>
    <property type="match status" value="1"/>
</dbReference>
<organism evidence="5 6">
    <name type="scientific">Allonocardiopsis opalescens</name>
    <dbReference type="NCBI Taxonomy" id="1144618"/>
    <lineage>
        <taxon>Bacteria</taxon>
        <taxon>Bacillati</taxon>
        <taxon>Actinomycetota</taxon>
        <taxon>Actinomycetes</taxon>
        <taxon>Streptosporangiales</taxon>
        <taxon>Allonocardiopsis</taxon>
    </lineage>
</organism>
<evidence type="ECO:0000313" key="6">
    <source>
        <dbReference type="Proteomes" id="UP000237846"/>
    </source>
</evidence>
<protein>
    <submittedName>
        <fullName evidence="5">Beta-glucosidase</fullName>
    </submittedName>
</protein>
<evidence type="ECO:0000256" key="3">
    <source>
        <dbReference type="SAM" id="MobiDB-lite"/>
    </source>
</evidence>
<dbReference type="PRINTS" id="PR00133">
    <property type="entry name" value="GLHYDRLASE3"/>
</dbReference>
<dbReference type="RefSeq" id="WP_211302783.1">
    <property type="nucleotide sequence ID" value="NZ_PVZC01000002.1"/>
</dbReference>
<feature type="domain" description="Fibronectin type III-like" evidence="4">
    <location>
        <begin position="711"/>
        <end position="780"/>
    </location>
</feature>
<evidence type="ECO:0000256" key="1">
    <source>
        <dbReference type="ARBA" id="ARBA00005336"/>
    </source>
</evidence>